<proteinExistence type="predicted"/>
<feature type="transmembrane region" description="Helical" evidence="5">
    <location>
        <begin position="151"/>
        <end position="170"/>
    </location>
</feature>
<dbReference type="GO" id="GO:0006508">
    <property type="term" value="P:proteolysis"/>
    <property type="evidence" value="ECO:0007669"/>
    <property type="project" value="UniProtKB-KW"/>
</dbReference>
<keyword evidence="7" id="KW-0378">Hydrolase</keyword>
<feature type="domain" description="Peptidase S54 rhomboid" evidence="6">
    <location>
        <begin position="28"/>
        <end position="171"/>
    </location>
</feature>
<dbReference type="Pfam" id="PF01694">
    <property type="entry name" value="Rhomboid"/>
    <property type="match status" value="1"/>
</dbReference>
<dbReference type="OrthoDB" id="465874at2"/>
<sequence>MVVIQIVNWAMGGRLATSWGIEPRSLSDLWSILTAPLVHYNWQHLLANIVPLIILGVLISVGGMKQFVAVTVLVWLLSGLGVWLISPSNSVTVGASGVVFGWLAFLIARGVFTRSWKHILLGIVLLAVWGSLFWTGIVRPAAADLTSVVTISWQAHLCGALAGVLAAFLVSGADRARRKAIAV</sequence>
<dbReference type="Gene3D" id="1.20.1540.10">
    <property type="entry name" value="Rhomboid-like"/>
    <property type="match status" value="1"/>
</dbReference>
<dbReference type="SUPFAM" id="SSF144091">
    <property type="entry name" value="Rhomboid-like"/>
    <property type="match status" value="1"/>
</dbReference>
<dbReference type="EMBL" id="SZZH01000001">
    <property type="protein sequence ID" value="TKV62210.1"/>
    <property type="molecule type" value="Genomic_DNA"/>
</dbReference>
<name>A0A4U6QNG3_9ACTN</name>
<feature type="transmembrane region" description="Helical" evidence="5">
    <location>
        <begin position="119"/>
        <end position="139"/>
    </location>
</feature>
<organism evidence="7 8">
    <name type="scientific">Nakamurella flava</name>
    <dbReference type="NCBI Taxonomy" id="2576308"/>
    <lineage>
        <taxon>Bacteria</taxon>
        <taxon>Bacillati</taxon>
        <taxon>Actinomycetota</taxon>
        <taxon>Actinomycetes</taxon>
        <taxon>Nakamurellales</taxon>
        <taxon>Nakamurellaceae</taxon>
        <taxon>Nakamurella</taxon>
    </lineage>
</organism>
<evidence type="ECO:0000256" key="3">
    <source>
        <dbReference type="ARBA" id="ARBA00022989"/>
    </source>
</evidence>
<feature type="transmembrane region" description="Helical" evidence="5">
    <location>
        <begin position="67"/>
        <end position="85"/>
    </location>
</feature>
<gene>
    <name evidence="7" type="ORF">FDO65_06710</name>
</gene>
<evidence type="ECO:0000313" key="7">
    <source>
        <dbReference type="EMBL" id="TKV62210.1"/>
    </source>
</evidence>
<keyword evidence="8" id="KW-1185">Reference proteome</keyword>
<keyword evidence="3 5" id="KW-1133">Transmembrane helix</keyword>
<dbReference type="GO" id="GO:0016020">
    <property type="term" value="C:membrane"/>
    <property type="evidence" value="ECO:0007669"/>
    <property type="project" value="UniProtKB-SubCell"/>
</dbReference>
<evidence type="ECO:0000256" key="5">
    <source>
        <dbReference type="SAM" id="Phobius"/>
    </source>
</evidence>
<comment type="subcellular location">
    <subcellularLocation>
        <location evidence="1">Membrane</location>
        <topology evidence="1">Multi-pass membrane protein</topology>
    </subcellularLocation>
</comment>
<dbReference type="AlphaFoldDB" id="A0A4U6QNG3"/>
<keyword evidence="2 5" id="KW-0812">Transmembrane</keyword>
<keyword evidence="7" id="KW-0645">Protease</keyword>
<evidence type="ECO:0000256" key="1">
    <source>
        <dbReference type="ARBA" id="ARBA00004141"/>
    </source>
</evidence>
<feature type="transmembrane region" description="Helical" evidence="5">
    <location>
        <begin position="42"/>
        <end position="60"/>
    </location>
</feature>
<dbReference type="InterPro" id="IPR035952">
    <property type="entry name" value="Rhomboid-like_sf"/>
</dbReference>
<feature type="transmembrane region" description="Helical" evidence="5">
    <location>
        <begin position="91"/>
        <end position="112"/>
    </location>
</feature>
<evidence type="ECO:0000259" key="6">
    <source>
        <dbReference type="Pfam" id="PF01694"/>
    </source>
</evidence>
<dbReference type="PANTHER" id="PTHR43066">
    <property type="entry name" value="RHOMBOID-RELATED PROTEIN"/>
    <property type="match status" value="1"/>
</dbReference>
<accession>A0A4U6QNG3</accession>
<dbReference type="Proteomes" id="UP000306985">
    <property type="component" value="Unassembled WGS sequence"/>
</dbReference>
<evidence type="ECO:0000313" key="8">
    <source>
        <dbReference type="Proteomes" id="UP000306985"/>
    </source>
</evidence>
<protein>
    <submittedName>
        <fullName evidence="7">Rhomboid family intramembrane serine protease</fullName>
    </submittedName>
</protein>
<evidence type="ECO:0000256" key="4">
    <source>
        <dbReference type="ARBA" id="ARBA00023136"/>
    </source>
</evidence>
<comment type="caution">
    <text evidence="7">The sequence shown here is derived from an EMBL/GenBank/DDBJ whole genome shotgun (WGS) entry which is preliminary data.</text>
</comment>
<evidence type="ECO:0000256" key="2">
    <source>
        <dbReference type="ARBA" id="ARBA00022692"/>
    </source>
</evidence>
<reference evidence="7 8" key="1">
    <citation type="submission" date="2019-05" db="EMBL/GenBank/DDBJ databases">
        <title>Nakamurella sp. N5BH11, whole genome shotgun sequence.</title>
        <authorList>
            <person name="Tuo L."/>
        </authorList>
    </citation>
    <scope>NUCLEOTIDE SEQUENCE [LARGE SCALE GENOMIC DNA]</scope>
    <source>
        <strain evidence="7 8">N5BH11</strain>
    </source>
</reference>
<keyword evidence="4 5" id="KW-0472">Membrane</keyword>
<dbReference type="GO" id="GO:0004252">
    <property type="term" value="F:serine-type endopeptidase activity"/>
    <property type="evidence" value="ECO:0007669"/>
    <property type="project" value="InterPro"/>
</dbReference>
<dbReference type="InterPro" id="IPR022764">
    <property type="entry name" value="Peptidase_S54_rhomboid_dom"/>
</dbReference>